<reference evidence="2" key="1">
    <citation type="journal article" date="2019" name="Int. J. Syst. Evol. Microbiol.">
        <title>The Global Catalogue of Microorganisms (GCM) 10K type strain sequencing project: providing services to taxonomists for standard genome sequencing and annotation.</title>
        <authorList>
            <consortium name="The Broad Institute Genomics Platform"/>
            <consortium name="The Broad Institute Genome Sequencing Center for Infectious Disease"/>
            <person name="Wu L."/>
            <person name="Ma J."/>
        </authorList>
    </citation>
    <scope>NUCLEOTIDE SEQUENCE [LARGE SCALE GENOMIC DNA]</scope>
    <source>
        <strain evidence="2">CECT 7706</strain>
    </source>
</reference>
<dbReference type="Proteomes" id="UP001236663">
    <property type="component" value="Unassembled WGS sequence"/>
</dbReference>
<comment type="caution">
    <text evidence="1">The sequence shown here is derived from an EMBL/GenBank/DDBJ whole genome shotgun (WGS) entry which is preliminary data.</text>
</comment>
<accession>A0ABT8CAS8</accession>
<dbReference type="RefSeq" id="WP_163385859.1">
    <property type="nucleotide sequence ID" value="NZ_JAUFQS010000035.1"/>
</dbReference>
<sequence>MAISSPRCGVALYRASSSIDRTSTDGKSGQAGAKPGVREDCGGKDFCALIFWYFWIKPKVRKELAVKRENHDCPSMSFDKSKAVGPGRGVVVGKLAAKEVLASAVLVKG</sequence>
<protein>
    <submittedName>
        <fullName evidence="1">Uncharacterized protein</fullName>
    </submittedName>
</protein>
<organism evidence="1 2">
    <name type="scientific">Cyclobacterium jeungdonense</name>
    <dbReference type="NCBI Taxonomy" id="708087"/>
    <lineage>
        <taxon>Bacteria</taxon>
        <taxon>Pseudomonadati</taxon>
        <taxon>Bacteroidota</taxon>
        <taxon>Cytophagia</taxon>
        <taxon>Cytophagales</taxon>
        <taxon>Cyclobacteriaceae</taxon>
        <taxon>Cyclobacterium</taxon>
    </lineage>
</organism>
<evidence type="ECO:0000313" key="1">
    <source>
        <dbReference type="EMBL" id="MDN3689496.1"/>
    </source>
</evidence>
<gene>
    <name evidence="1" type="ORF">QWZ15_16835</name>
</gene>
<proteinExistence type="predicted"/>
<keyword evidence="2" id="KW-1185">Reference proteome</keyword>
<evidence type="ECO:0000313" key="2">
    <source>
        <dbReference type="Proteomes" id="UP001236663"/>
    </source>
</evidence>
<dbReference type="EMBL" id="JAUFQS010000035">
    <property type="protein sequence ID" value="MDN3689496.1"/>
    <property type="molecule type" value="Genomic_DNA"/>
</dbReference>
<name>A0ABT8CAS8_9BACT</name>